<feature type="domain" description="ABC transmembrane type-1" evidence="10">
    <location>
        <begin position="99"/>
        <end position="307"/>
    </location>
</feature>
<feature type="transmembrane region" description="Helical" evidence="8">
    <location>
        <begin position="337"/>
        <end position="357"/>
    </location>
</feature>
<gene>
    <name evidence="11" type="ORF">AB3X52_13440</name>
</gene>
<evidence type="ECO:0000313" key="11">
    <source>
        <dbReference type="EMBL" id="MEX0428629.1"/>
    </source>
</evidence>
<evidence type="ECO:0000256" key="4">
    <source>
        <dbReference type="ARBA" id="ARBA00022519"/>
    </source>
</evidence>
<dbReference type="PROSITE" id="PS50928">
    <property type="entry name" value="ABC_TM1"/>
    <property type="match status" value="2"/>
</dbReference>
<evidence type="ECO:0000259" key="10">
    <source>
        <dbReference type="PROSITE" id="PS50928"/>
    </source>
</evidence>
<keyword evidence="12" id="KW-1185">Reference proteome</keyword>
<feature type="transmembrane region" description="Helical" evidence="8">
    <location>
        <begin position="103"/>
        <end position="125"/>
    </location>
</feature>
<keyword evidence="3" id="KW-1003">Cell membrane</keyword>
<evidence type="ECO:0000256" key="5">
    <source>
        <dbReference type="ARBA" id="ARBA00022692"/>
    </source>
</evidence>
<feature type="region of interest" description="Disordered" evidence="9">
    <location>
        <begin position="1"/>
        <end position="37"/>
    </location>
</feature>
<protein>
    <submittedName>
        <fullName evidence="11">ABC transporter permease</fullName>
    </submittedName>
</protein>
<dbReference type="Gene3D" id="1.10.3720.10">
    <property type="entry name" value="MetI-like"/>
    <property type="match status" value="2"/>
</dbReference>
<feature type="transmembrane region" description="Helical" evidence="8">
    <location>
        <begin position="179"/>
        <end position="204"/>
    </location>
</feature>
<proteinExistence type="inferred from homology"/>
<evidence type="ECO:0000256" key="8">
    <source>
        <dbReference type="RuleBase" id="RU363032"/>
    </source>
</evidence>
<evidence type="ECO:0000256" key="1">
    <source>
        <dbReference type="ARBA" id="ARBA00004429"/>
    </source>
</evidence>
<name>A0ABV3T1T5_9ACTN</name>
<evidence type="ECO:0000256" key="7">
    <source>
        <dbReference type="ARBA" id="ARBA00023136"/>
    </source>
</evidence>
<evidence type="ECO:0000256" key="2">
    <source>
        <dbReference type="ARBA" id="ARBA00022448"/>
    </source>
</evidence>
<comment type="similarity">
    <text evidence="8">Belongs to the binding-protein-dependent transport system permease family.</text>
</comment>
<keyword evidence="2 8" id="KW-0813">Transport</keyword>
<feature type="compositionally biased region" description="Polar residues" evidence="9">
    <location>
        <begin position="1"/>
        <end position="10"/>
    </location>
</feature>
<feature type="transmembrane region" description="Helical" evidence="8">
    <location>
        <begin position="43"/>
        <end position="69"/>
    </location>
</feature>
<keyword evidence="6 8" id="KW-1133">Transmembrane helix</keyword>
<comment type="caution">
    <text evidence="11">The sequence shown here is derived from an EMBL/GenBank/DDBJ whole genome shotgun (WGS) entry which is preliminary data.</text>
</comment>
<dbReference type="RefSeq" id="WP_367994600.1">
    <property type="nucleotide sequence ID" value="NZ_JBFPJR010000023.1"/>
</dbReference>
<feature type="domain" description="ABC transmembrane type-1" evidence="10">
    <location>
        <begin position="394"/>
        <end position="582"/>
    </location>
</feature>
<dbReference type="SUPFAM" id="SSF161098">
    <property type="entry name" value="MetI-like"/>
    <property type="match status" value="2"/>
</dbReference>
<feature type="transmembrane region" description="Helical" evidence="8">
    <location>
        <begin position="288"/>
        <end position="307"/>
    </location>
</feature>
<dbReference type="EMBL" id="JBFPJR010000023">
    <property type="protein sequence ID" value="MEX0428629.1"/>
    <property type="molecule type" value="Genomic_DNA"/>
</dbReference>
<comment type="subcellular location">
    <subcellularLocation>
        <location evidence="1">Cell inner membrane</location>
        <topology evidence="1">Multi-pass membrane protein</topology>
    </subcellularLocation>
    <subcellularLocation>
        <location evidence="8">Cell membrane</location>
        <topology evidence="8">Multi-pass membrane protein</topology>
    </subcellularLocation>
</comment>
<reference evidence="11 12" key="1">
    <citation type="submission" date="2024-07" db="EMBL/GenBank/DDBJ databases">
        <authorList>
            <person name="Lee S."/>
            <person name="Kang M."/>
        </authorList>
    </citation>
    <scope>NUCLEOTIDE SEQUENCE [LARGE SCALE GENOMIC DNA]</scope>
    <source>
        <strain evidence="11 12">DS6</strain>
    </source>
</reference>
<feature type="transmembrane region" description="Helical" evidence="8">
    <location>
        <begin position="137"/>
        <end position="159"/>
    </location>
</feature>
<dbReference type="Pfam" id="PF00528">
    <property type="entry name" value="BPD_transp_1"/>
    <property type="match status" value="1"/>
</dbReference>
<evidence type="ECO:0000313" key="12">
    <source>
        <dbReference type="Proteomes" id="UP001556631"/>
    </source>
</evidence>
<keyword evidence="7 8" id="KW-0472">Membrane</keyword>
<feature type="transmembrane region" description="Helical" evidence="8">
    <location>
        <begin position="398"/>
        <end position="420"/>
    </location>
</feature>
<dbReference type="PANTHER" id="PTHR43357">
    <property type="entry name" value="INNER MEMBRANE ABC TRANSPORTER PERMEASE PROTEIN YDCV"/>
    <property type="match status" value="1"/>
</dbReference>
<feature type="transmembrane region" description="Helical" evidence="8">
    <location>
        <begin position="506"/>
        <end position="529"/>
    </location>
</feature>
<feature type="transmembrane region" description="Helical" evidence="8">
    <location>
        <begin position="459"/>
        <end position="476"/>
    </location>
</feature>
<keyword evidence="5 8" id="KW-0812">Transmembrane</keyword>
<dbReference type="CDD" id="cd06261">
    <property type="entry name" value="TM_PBP2"/>
    <property type="match status" value="2"/>
</dbReference>
<accession>A0ABV3T1T5</accession>
<sequence length="595" mass="63953">MSTDITSAQPSAALADPTPGTAPRGPRGGRGARRGAQGRRWPSALSVVVLIVLLGLIAGPVATVFFGAFQSKAPGMPNNGFSLDAIEKVYASTAYVKSLVGTLLMSLAVAALSVVVGAVAAWVLARTDVRWRGLLELGVIIPLFMSPFVGAVAWSMLAAPHSGMINVNLRWMLHTDRTFVNITSIPGLTFVLLLYYVPYAYLLVSAALKNVDPSLEEASYMNGRGVIATALKVTLPVVRPSLAAAFFFVAVLATGVFAVPQVLNFNSFSPLAVGVYRSMTVFPSNPPVGAAIGTLMFWFTLAGIYFYRRSIRNGQRYVTIGARGTRPRLVRLGWKKWPVMGAFGLYGLLATVLPYAALALMSLTPYSITDFRKMSLGLDNFVSVATTPDVVHSFENSLWLGVLVPTIAVVLGLAVAYVVVRERGRLGAVVDYVSTFPIAVPGIVFATGIVWLYVRTPMYATLTLLVIALVGVYMPHASRFATTGLMQIDRSLEEAGRMSGAGKFRVIRTVSFPLVRPSLLSAWILLFVFSMREVNETVVIAGPNSRPLSVLAWDYVQAGSLREAAVVGLVLTLVMLAGVLIARFVLRVRLDSSNL</sequence>
<dbReference type="Proteomes" id="UP001556631">
    <property type="component" value="Unassembled WGS sequence"/>
</dbReference>
<feature type="transmembrane region" description="Helical" evidence="8">
    <location>
        <begin position="564"/>
        <end position="586"/>
    </location>
</feature>
<evidence type="ECO:0000256" key="9">
    <source>
        <dbReference type="SAM" id="MobiDB-lite"/>
    </source>
</evidence>
<dbReference type="PANTHER" id="PTHR43357:SF4">
    <property type="entry name" value="INNER MEMBRANE ABC TRANSPORTER PERMEASE PROTEIN YDCV"/>
    <property type="match status" value="1"/>
</dbReference>
<keyword evidence="4" id="KW-0997">Cell inner membrane</keyword>
<evidence type="ECO:0000256" key="6">
    <source>
        <dbReference type="ARBA" id="ARBA00022989"/>
    </source>
</evidence>
<feature type="transmembrane region" description="Helical" evidence="8">
    <location>
        <begin position="432"/>
        <end position="453"/>
    </location>
</feature>
<feature type="transmembrane region" description="Helical" evidence="8">
    <location>
        <begin position="242"/>
        <end position="263"/>
    </location>
</feature>
<dbReference type="InterPro" id="IPR035906">
    <property type="entry name" value="MetI-like_sf"/>
</dbReference>
<organism evidence="11 12">
    <name type="scientific">Nocardioides eburneus</name>
    <dbReference type="NCBI Taxonomy" id="3231482"/>
    <lineage>
        <taxon>Bacteria</taxon>
        <taxon>Bacillati</taxon>
        <taxon>Actinomycetota</taxon>
        <taxon>Actinomycetes</taxon>
        <taxon>Propionibacteriales</taxon>
        <taxon>Nocardioidaceae</taxon>
        <taxon>Nocardioides</taxon>
    </lineage>
</organism>
<evidence type="ECO:0000256" key="3">
    <source>
        <dbReference type="ARBA" id="ARBA00022475"/>
    </source>
</evidence>
<dbReference type="InterPro" id="IPR000515">
    <property type="entry name" value="MetI-like"/>
</dbReference>